<sequence>MTIKITTLLATAVLAMPVSVLAADDVPQRGMTQSQVRAQFGAPEQTRPPVGNPPITRWRYDHFTVYFERNLTLYTVVDQPAQPAPAATQPPSQTPPALVPKAAPAPQPAAESNAADSEDMTFDPISGRFVPAGGTGADSETSSAAADKTASSATDHTDSVQAAEPTPATPPAQKAAPKAAAEAQPPAAKTPPPAKPKAPPPAPAPQQSSAPAGNKDAEFRFDPVTGRIVISGQENQAAASRNAPEAADAKVDASKKAATNAEPKPPTEKPAATKSPEPAETPAEPAASPDEEHSEAPGSNDSNGGGYHIDWGARQ</sequence>
<proteinExistence type="predicted"/>
<evidence type="ECO:0008006" key="5">
    <source>
        <dbReference type="Google" id="ProtNLM"/>
    </source>
</evidence>
<keyword evidence="2" id="KW-0732">Signal</keyword>
<dbReference type="OrthoDB" id="7063662at2"/>
<feature type="region of interest" description="Disordered" evidence="1">
    <location>
        <begin position="82"/>
        <end position="315"/>
    </location>
</feature>
<gene>
    <name evidence="3" type="ORF">A11A3_04590</name>
</gene>
<feature type="compositionally biased region" description="Low complexity" evidence="1">
    <location>
        <begin position="269"/>
        <end position="288"/>
    </location>
</feature>
<reference evidence="3 4" key="1">
    <citation type="journal article" date="2012" name="J. Bacteriol.">
        <title>Genome Sequence of the Alkane-Degrading Bacterium Alcanivorax hongdengensis Type Strain A-11-3.</title>
        <authorList>
            <person name="Lai Q."/>
            <person name="Shao Z."/>
        </authorList>
    </citation>
    <scope>NUCLEOTIDE SEQUENCE [LARGE SCALE GENOMIC DNA]</scope>
    <source>
        <strain evidence="3 4">A-11-3</strain>
    </source>
</reference>
<dbReference type="Proteomes" id="UP000010164">
    <property type="component" value="Unassembled WGS sequence"/>
</dbReference>
<feature type="compositionally biased region" description="Low complexity" evidence="1">
    <location>
        <begin position="82"/>
        <end position="91"/>
    </location>
</feature>
<dbReference type="RefSeq" id="WP_008928103.1">
    <property type="nucleotide sequence ID" value="NZ_AMRJ01000004.1"/>
</dbReference>
<feature type="compositionally biased region" description="Pro residues" evidence="1">
    <location>
        <begin position="92"/>
        <end position="107"/>
    </location>
</feature>
<feature type="compositionally biased region" description="Low complexity" evidence="1">
    <location>
        <begin position="137"/>
        <end position="187"/>
    </location>
</feature>
<dbReference type="eggNOG" id="ENOG5033G87">
    <property type="taxonomic scope" value="Bacteria"/>
</dbReference>
<comment type="caution">
    <text evidence="3">The sequence shown here is derived from an EMBL/GenBank/DDBJ whole genome shotgun (WGS) entry which is preliminary data.</text>
</comment>
<dbReference type="AlphaFoldDB" id="L0WEG1"/>
<keyword evidence="4" id="KW-1185">Reference proteome</keyword>
<feature type="chain" id="PRO_5005355063" description="Lipoprotein SmpA/OmlA domain-containing protein" evidence="2">
    <location>
        <begin position="23"/>
        <end position="315"/>
    </location>
</feature>
<feature type="signal peptide" evidence="2">
    <location>
        <begin position="1"/>
        <end position="22"/>
    </location>
</feature>
<evidence type="ECO:0000313" key="4">
    <source>
        <dbReference type="Proteomes" id="UP000010164"/>
    </source>
</evidence>
<accession>L0WEG1</accession>
<dbReference type="PATRIC" id="fig|1177179.3.peg.916"/>
<dbReference type="EMBL" id="AMRJ01000004">
    <property type="protein sequence ID" value="EKF75228.1"/>
    <property type="molecule type" value="Genomic_DNA"/>
</dbReference>
<name>L0WEG1_9GAMM</name>
<protein>
    <recommendedName>
        <fullName evidence="5">Lipoprotein SmpA/OmlA domain-containing protein</fullName>
    </recommendedName>
</protein>
<evidence type="ECO:0000256" key="2">
    <source>
        <dbReference type="SAM" id="SignalP"/>
    </source>
</evidence>
<feature type="compositionally biased region" description="Pro residues" evidence="1">
    <location>
        <begin position="188"/>
        <end position="204"/>
    </location>
</feature>
<evidence type="ECO:0000313" key="3">
    <source>
        <dbReference type="EMBL" id="EKF75228.1"/>
    </source>
</evidence>
<dbReference type="STRING" id="1177179.A11A3_04590"/>
<evidence type="ECO:0000256" key="1">
    <source>
        <dbReference type="SAM" id="MobiDB-lite"/>
    </source>
</evidence>
<organism evidence="3 4">
    <name type="scientific">Alcanivorax hongdengensis A-11-3</name>
    <dbReference type="NCBI Taxonomy" id="1177179"/>
    <lineage>
        <taxon>Bacteria</taxon>
        <taxon>Pseudomonadati</taxon>
        <taxon>Pseudomonadota</taxon>
        <taxon>Gammaproteobacteria</taxon>
        <taxon>Oceanospirillales</taxon>
        <taxon>Alcanivoracaceae</taxon>
        <taxon>Alcanivorax</taxon>
    </lineage>
</organism>